<name>A0A0G4FU82_9ALVE</name>
<proteinExistence type="predicted"/>
<dbReference type="Pfam" id="PF04142">
    <property type="entry name" value="Nuc_sug_transp"/>
    <property type="match status" value="1"/>
</dbReference>
<keyword evidence="2 6" id="KW-0812">Transmembrane</keyword>
<feature type="chain" id="PRO_5005189068" description="EamA domain-containing protein" evidence="7">
    <location>
        <begin position="19"/>
        <end position="470"/>
    </location>
</feature>
<feature type="transmembrane region" description="Helical" evidence="6">
    <location>
        <begin position="145"/>
        <end position="165"/>
    </location>
</feature>
<protein>
    <recommendedName>
        <fullName evidence="9">EamA domain-containing protein</fullName>
    </recommendedName>
</protein>
<keyword evidence="3 6" id="KW-1133">Transmembrane helix</keyword>
<dbReference type="GO" id="GO:0000139">
    <property type="term" value="C:Golgi membrane"/>
    <property type="evidence" value="ECO:0007669"/>
    <property type="project" value="InterPro"/>
</dbReference>
<keyword evidence="4 6" id="KW-0472">Membrane</keyword>
<feature type="transmembrane region" description="Helical" evidence="6">
    <location>
        <begin position="348"/>
        <end position="367"/>
    </location>
</feature>
<dbReference type="PhylomeDB" id="A0A0G4FU82"/>
<dbReference type="PANTHER" id="PTHR13146:SF0">
    <property type="entry name" value="SOLUTE CARRIER FAMILY 35 MEMBER F6"/>
    <property type="match status" value="1"/>
</dbReference>
<dbReference type="InterPro" id="IPR007271">
    <property type="entry name" value="Nuc_sug_transpt"/>
</dbReference>
<dbReference type="AlphaFoldDB" id="A0A0G4FU82"/>
<gene>
    <name evidence="8" type="ORF">Cvel_18808</name>
</gene>
<feature type="transmembrane region" description="Helical" evidence="6">
    <location>
        <begin position="117"/>
        <end position="139"/>
    </location>
</feature>
<accession>A0A0G4FU82</accession>
<evidence type="ECO:0000256" key="4">
    <source>
        <dbReference type="ARBA" id="ARBA00023136"/>
    </source>
</evidence>
<evidence type="ECO:0000256" key="5">
    <source>
        <dbReference type="SAM" id="MobiDB-lite"/>
    </source>
</evidence>
<feature type="transmembrane region" description="Helical" evidence="6">
    <location>
        <begin position="46"/>
        <end position="69"/>
    </location>
</feature>
<dbReference type="PANTHER" id="PTHR13146">
    <property type="match status" value="1"/>
</dbReference>
<feature type="transmembrane region" description="Helical" evidence="6">
    <location>
        <begin position="294"/>
        <end position="317"/>
    </location>
</feature>
<dbReference type="InterPro" id="IPR037185">
    <property type="entry name" value="EmrE-like"/>
</dbReference>
<evidence type="ECO:0000256" key="3">
    <source>
        <dbReference type="ARBA" id="ARBA00022989"/>
    </source>
</evidence>
<evidence type="ECO:0000313" key="8">
    <source>
        <dbReference type="EMBL" id="CEM18467.1"/>
    </source>
</evidence>
<dbReference type="EMBL" id="CDMZ01000638">
    <property type="protein sequence ID" value="CEM18467.1"/>
    <property type="molecule type" value="Genomic_DNA"/>
</dbReference>
<organism evidence="8">
    <name type="scientific">Chromera velia CCMP2878</name>
    <dbReference type="NCBI Taxonomy" id="1169474"/>
    <lineage>
        <taxon>Eukaryota</taxon>
        <taxon>Sar</taxon>
        <taxon>Alveolata</taxon>
        <taxon>Colpodellida</taxon>
        <taxon>Chromeraceae</taxon>
        <taxon>Chromera</taxon>
    </lineage>
</organism>
<evidence type="ECO:0008006" key="9">
    <source>
        <dbReference type="Google" id="ProtNLM"/>
    </source>
</evidence>
<dbReference type="VEuPathDB" id="CryptoDB:Cvel_18808"/>
<feature type="transmembrane region" description="Helical" evidence="6">
    <location>
        <begin position="174"/>
        <end position="194"/>
    </location>
</feature>
<feature type="transmembrane region" description="Helical" evidence="6">
    <location>
        <begin position="247"/>
        <end position="265"/>
    </location>
</feature>
<evidence type="ECO:0000256" key="2">
    <source>
        <dbReference type="ARBA" id="ARBA00022692"/>
    </source>
</evidence>
<comment type="subcellular location">
    <subcellularLocation>
        <location evidence="1">Membrane</location>
        <topology evidence="1">Multi-pass membrane protein</topology>
    </subcellularLocation>
</comment>
<evidence type="ECO:0000256" key="7">
    <source>
        <dbReference type="SAM" id="SignalP"/>
    </source>
</evidence>
<dbReference type="SUPFAM" id="SSF103481">
    <property type="entry name" value="Multidrug resistance efflux transporter EmrE"/>
    <property type="match status" value="1"/>
</dbReference>
<reference evidence="8" key="1">
    <citation type="submission" date="2014-11" db="EMBL/GenBank/DDBJ databases">
        <authorList>
            <person name="Otto D Thomas"/>
            <person name="Naeem Raeece"/>
        </authorList>
    </citation>
    <scope>NUCLEOTIDE SEQUENCE</scope>
</reference>
<dbReference type="GO" id="GO:0015165">
    <property type="term" value="F:pyrimidine nucleotide-sugar transmembrane transporter activity"/>
    <property type="evidence" value="ECO:0007669"/>
    <property type="project" value="InterPro"/>
</dbReference>
<evidence type="ECO:0000256" key="1">
    <source>
        <dbReference type="ARBA" id="ARBA00004141"/>
    </source>
</evidence>
<feature type="region of interest" description="Disordered" evidence="5">
    <location>
        <begin position="380"/>
        <end position="470"/>
    </location>
</feature>
<feature type="signal peptide" evidence="7">
    <location>
        <begin position="1"/>
        <end position="18"/>
    </location>
</feature>
<evidence type="ECO:0000256" key="6">
    <source>
        <dbReference type="SAM" id="Phobius"/>
    </source>
</evidence>
<sequence>MQLYVIAIITLMLISGAANTLLTKLQNSECVADCDGEKPVLYEQPIWQTLVMFIGEFACLLVYSAAFWADKRRAARESLNGVTSTGGFVGEALLGRSGQADTDSVDSRSPLHGTSNLLLWIPAACDMTATVLMMAGFAAGVPPSVYQMLRGAVVIFTGVASVLFLGRRLPMYKWLALLAVFVGVAIVGLSSVLFPAPGEEISLKGGVLLGLILIMAAQIFAAGLFVTEEKILSKYKAAPLKCVGLEGTFGFITVCVLLLILHFSVGVQKGNEGSMYDAVAGFKQSWVQNDTIRYTNVACALTIAIFNFCGLTVTSLLSATSRSTLDTCRTIIVWAFSLSVGWETFRTEAFVLELAGFLVLVGGTFVFNDAIPCLRFSSGSAEGNAEEPEPHGEPNPVDTHSVVGPLEGEEMTLKKSFQPPPVEKEMRAPTTAGTSPPPSTNPDAAADLSPQSRQRQALLQGMPVSHPGSS</sequence>
<keyword evidence="7" id="KW-0732">Signal</keyword>
<feature type="transmembrane region" description="Helical" evidence="6">
    <location>
        <begin position="206"/>
        <end position="226"/>
    </location>
</feature>